<dbReference type="EMBL" id="GL445264">
    <property type="protein sequence ID" value="EFN89900.1"/>
    <property type="molecule type" value="Genomic_DNA"/>
</dbReference>
<feature type="non-terminal residue" evidence="1">
    <location>
        <position position="1"/>
    </location>
</feature>
<dbReference type="InParanoid" id="E2B330"/>
<feature type="non-terminal residue" evidence="1">
    <location>
        <position position="84"/>
    </location>
</feature>
<reference evidence="1 2" key="1">
    <citation type="journal article" date="2010" name="Science">
        <title>Genomic comparison of the ants Camponotus floridanus and Harpegnathos saltator.</title>
        <authorList>
            <person name="Bonasio R."/>
            <person name="Zhang G."/>
            <person name="Ye C."/>
            <person name="Mutti N.S."/>
            <person name="Fang X."/>
            <person name="Qin N."/>
            <person name="Donahue G."/>
            <person name="Yang P."/>
            <person name="Li Q."/>
            <person name="Li C."/>
            <person name="Zhang P."/>
            <person name="Huang Z."/>
            <person name="Berger S.L."/>
            <person name="Reinberg D."/>
            <person name="Wang J."/>
            <person name="Liebig J."/>
        </authorList>
    </citation>
    <scope>NUCLEOTIDE SEQUENCE [LARGE SCALE GENOMIC DNA]</scope>
    <source>
        <strain evidence="1 2">R22 G/1</strain>
    </source>
</reference>
<keyword evidence="2" id="KW-1185">Reference proteome</keyword>
<dbReference type="AlphaFoldDB" id="E2B330"/>
<organism evidence="2">
    <name type="scientific">Harpegnathos saltator</name>
    <name type="common">Jerdon's jumping ant</name>
    <dbReference type="NCBI Taxonomy" id="610380"/>
    <lineage>
        <taxon>Eukaryota</taxon>
        <taxon>Metazoa</taxon>
        <taxon>Ecdysozoa</taxon>
        <taxon>Arthropoda</taxon>
        <taxon>Hexapoda</taxon>
        <taxon>Insecta</taxon>
        <taxon>Pterygota</taxon>
        <taxon>Neoptera</taxon>
        <taxon>Endopterygota</taxon>
        <taxon>Hymenoptera</taxon>
        <taxon>Apocrita</taxon>
        <taxon>Aculeata</taxon>
        <taxon>Formicoidea</taxon>
        <taxon>Formicidae</taxon>
        <taxon>Ponerinae</taxon>
        <taxon>Ponerini</taxon>
        <taxon>Harpegnathos</taxon>
    </lineage>
</organism>
<accession>E2B330</accession>
<dbReference type="Proteomes" id="UP000008237">
    <property type="component" value="Unassembled WGS sequence"/>
</dbReference>
<evidence type="ECO:0000313" key="2">
    <source>
        <dbReference type="Proteomes" id="UP000008237"/>
    </source>
</evidence>
<protein>
    <submittedName>
        <fullName evidence="1">Uncharacterized protein</fullName>
    </submittedName>
</protein>
<sequence>KSPIQSAFRTQMFLLIDIVKQGKGTSIDSNTARKFFENSQLSAKITGLDENLIVRFSILLQVIASGKKINSSKFTVFAFQTAEL</sequence>
<evidence type="ECO:0000313" key="1">
    <source>
        <dbReference type="EMBL" id="EFN89900.1"/>
    </source>
</evidence>
<proteinExistence type="predicted"/>
<gene>
    <name evidence="1" type="ORF">EAI_10666</name>
</gene>
<name>E2B330_HARSA</name>